<evidence type="ECO:0000313" key="8">
    <source>
        <dbReference type="Proteomes" id="UP001285354"/>
    </source>
</evidence>
<dbReference type="GO" id="GO:0004057">
    <property type="term" value="F:arginyl-tRNA--protein transferase activity"/>
    <property type="evidence" value="ECO:0007669"/>
    <property type="project" value="UniProtKB-EC"/>
</dbReference>
<evidence type="ECO:0000256" key="3">
    <source>
        <dbReference type="ARBA" id="ARBA00022679"/>
    </source>
</evidence>
<dbReference type="InterPro" id="IPR007472">
    <property type="entry name" value="N-end_Aminoacyl_Trfase_C"/>
</dbReference>
<evidence type="ECO:0000313" key="7">
    <source>
        <dbReference type="EMBL" id="KAK2625636.1"/>
    </source>
</evidence>
<comment type="caution">
    <text evidence="7">The sequence shown here is derived from an EMBL/GenBank/DDBJ whole genome shotgun (WGS) entry which is preliminary data.</text>
</comment>
<keyword evidence="4" id="KW-0012">Acyltransferase</keyword>
<dbReference type="AlphaFoldDB" id="A0AAD9WDQ9"/>
<dbReference type="Pfam" id="PF04376">
    <property type="entry name" value="ATE_N"/>
    <property type="match status" value="1"/>
</dbReference>
<accession>A0AAD9WDQ9</accession>
<dbReference type="GO" id="GO:0005737">
    <property type="term" value="C:cytoplasm"/>
    <property type="evidence" value="ECO:0007669"/>
    <property type="project" value="TreeGrafter"/>
</dbReference>
<evidence type="ECO:0000256" key="4">
    <source>
        <dbReference type="ARBA" id="ARBA00023315"/>
    </source>
</evidence>
<keyword evidence="3" id="KW-0808">Transferase</keyword>
<dbReference type="Pfam" id="PF04377">
    <property type="entry name" value="ATE_C"/>
    <property type="match status" value="1"/>
</dbReference>
<dbReference type="InterPro" id="IPR007471">
    <property type="entry name" value="N-end_Aminoacyl_Trfase_N"/>
</dbReference>
<reference evidence="7" key="1">
    <citation type="submission" date="2023-06" db="EMBL/GenBank/DDBJ databases">
        <title>Draft genome of Marssonina rosae.</title>
        <authorList>
            <person name="Cheng Q."/>
        </authorList>
    </citation>
    <scope>NUCLEOTIDE SEQUENCE</scope>
    <source>
        <strain evidence="7">R4</strain>
    </source>
</reference>
<evidence type="ECO:0000256" key="2">
    <source>
        <dbReference type="ARBA" id="ARBA00012025"/>
    </source>
</evidence>
<proteinExistence type="inferred from homology"/>
<dbReference type="EC" id="2.3.2.8" evidence="2"/>
<keyword evidence="8" id="KW-1185">Reference proteome</keyword>
<evidence type="ECO:0000259" key="5">
    <source>
        <dbReference type="Pfam" id="PF04376"/>
    </source>
</evidence>
<dbReference type="EMBL" id="JAUBYV010000007">
    <property type="protein sequence ID" value="KAK2625636.1"/>
    <property type="molecule type" value="Genomic_DNA"/>
</dbReference>
<dbReference type="Proteomes" id="UP001285354">
    <property type="component" value="Unassembled WGS sequence"/>
</dbReference>
<evidence type="ECO:0000256" key="1">
    <source>
        <dbReference type="ARBA" id="ARBA00009991"/>
    </source>
</evidence>
<organism evidence="7 8">
    <name type="scientific">Diplocarpon rosae</name>
    <dbReference type="NCBI Taxonomy" id="946125"/>
    <lineage>
        <taxon>Eukaryota</taxon>
        <taxon>Fungi</taxon>
        <taxon>Dikarya</taxon>
        <taxon>Ascomycota</taxon>
        <taxon>Pezizomycotina</taxon>
        <taxon>Leotiomycetes</taxon>
        <taxon>Helotiales</taxon>
        <taxon>Drepanopezizaceae</taxon>
        <taxon>Diplocarpon</taxon>
    </lineage>
</organism>
<comment type="similarity">
    <text evidence="1">Belongs to the R-transferase family.</text>
</comment>
<feature type="domain" description="N-end aminoacyl transferase N-terminal" evidence="5">
    <location>
        <begin position="28"/>
        <end position="85"/>
    </location>
</feature>
<dbReference type="PANTHER" id="PTHR21367">
    <property type="entry name" value="ARGININE-TRNA-PROTEIN TRANSFERASE 1"/>
    <property type="match status" value="1"/>
</dbReference>
<feature type="domain" description="N-end rule aminoacyl transferase C-terminal" evidence="6">
    <location>
        <begin position="157"/>
        <end position="290"/>
    </location>
</feature>
<dbReference type="InterPro" id="IPR030700">
    <property type="entry name" value="N-end_Aminoacyl_Trfase"/>
</dbReference>
<sequence length="441" mass="50236">MQTASLLTPIGEQNPIFVAWQEANCFSYYASAASITPQFYQSLLDRGWRRSGVLLYKPDQRASCCPHYTIRLDSEEFRASKDQRQVQNRFNKYVLGDFYIKEAARLYPLSREQARKRNTEFQLTQRVRECEQNQLQTPPEPAHRFVVTLEPDVFTEEKYTLFENYQRLVHNEPPHRITKSGLKNFLCSSPIPRDETAVDGQKIGSYHQCYRLDGKLVAIGVLDLLPKCVSAVYFMYDESVHQHAFGKLGALREISLANEGNYKYWYAGFYIHSCAKMRYKGDYTPQHLLDPESYDWNILDTELKQKLDKTKYFSMSRERSSLAADSSEIPGTQQNTDTVIDSKIFEDGADFDFDEHNPLSDPGTPLFSRSIPGILTKTQLLNEVDLDSIKISVRGVEAEAKDLVSWESSDIDSPGSTKCIISELAAAVGPVLAMGMIVKFG</sequence>
<dbReference type="PANTHER" id="PTHR21367:SF1">
    <property type="entry name" value="ARGINYL-TRNA--PROTEIN TRANSFERASE 1"/>
    <property type="match status" value="1"/>
</dbReference>
<evidence type="ECO:0000259" key="6">
    <source>
        <dbReference type="Pfam" id="PF04377"/>
    </source>
</evidence>
<gene>
    <name evidence="7" type="ORF">QTJ16_004948</name>
</gene>
<name>A0AAD9WDQ9_9HELO</name>
<protein>
    <recommendedName>
        <fullName evidence="2">arginyltransferase</fullName>
        <ecNumber evidence="2">2.3.2.8</ecNumber>
    </recommendedName>
</protein>